<dbReference type="GO" id="GO:0031176">
    <property type="term" value="F:endo-1,4-beta-xylanase activity"/>
    <property type="evidence" value="ECO:0007669"/>
    <property type="project" value="UniProtKB-ARBA"/>
</dbReference>
<dbReference type="Proteomes" id="UP000626092">
    <property type="component" value="Unassembled WGS sequence"/>
</dbReference>
<evidence type="ECO:0000256" key="5">
    <source>
        <dbReference type="ARBA" id="ARBA00023326"/>
    </source>
</evidence>
<dbReference type="InterPro" id="IPR044846">
    <property type="entry name" value="GH10"/>
</dbReference>
<keyword evidence="9" id="KW-1185">Reference proteome</keyword>
<feature type="region of interest" description="Disordered" evidence="6">
    <location>
        <begin position="1101"/>
        <end position="1122"/>
    </location>
</feature>
<dbReference type="Gene3D" id="3.20.20.80">
    <property type="entry name" value="Glycosidases"/>
    <property type="match status" value="2"/>
</dbReference>
<dbReference type="SUPFAM" id="SSF51445">
    <property type="entry name" value="(Trans)glycosidases"/>
    <property type="match status" value="2"/>
</dbReference>
<sequence>MAAAISVDARRLRSGFSDFDFPMVCLASPLKPQYEGGIVGNPELDHGMTGWTTFGEAQIEQRVSKEGNNFIVAHHRNQPHDSFSQKFYLETGKYYTFSAWLQVSEENAQVAAIFKTQSGFEHAGWVAAKSGCWSMLKGGLTVNASGPADLYFESKNTSVEIWADSISLQPFTEEEWRSHQQQSIEKARKSSVKLVAVDANGNPLPNATVTITQTNGRFPFGCAISDQIIYNTGYQNWFKSKFKYTTFENEMKWTSTEYARGRVDYSKPDAMLRFTSQNGISVRGHNVLWDDKRFVPGWAQSLSPKDLRFAVDSRVNSIVRRYYGKVISWDVVNENLHFNFYESVFGKYASAILYSKVNGIDGGTTTLYLNEYNTIEEPGDGASSPDKYLEKIRELRSGGYKGPLGIGLQGHFRTPNLPYMRAAIDKLASTGLPIWLSEVDVVSGPNQAAYLEQVLREGHGHPSVRGISLWSAWRPQGCYTMCLTDNNFRNLPTGDVVDKLIREWGTFPAEGFSGVTDSKGRFEAWLFHGDYKVTVTHPNINGSSVVDQSFECLATPLKPQYGGGIVANPELDHGLKGWTAFGDAYLEQKVSTGGNNFIAASNRHGPRDSFSQKFYLEKGKFYTFSAWLQVSQGNAKVAAIFKTMSGFQHAGWVVAKSGCWSMLKGGLTVNSSGPVDLYFEVFFLIYFFYFESSDASIEIWADSISLQPFTKEQWKSHQRLSIEKSRKSSVKLLAVDAEGNPLANATVSITQERASFPLGCAMTDHIQTNLAYQNWFRSRFTVTTFENEMKWGSTEPARGREDFSVPDSMLRFAAQNGVSVRGHNVVSNDPKNIPQWAKSLAADEFRRAVERRVNSVVKRYAGKVIFGNFISSNSKYLVIAWDVVNENMHFNYFESVYGRNASAVLFGKVHELDRGTTLFLNEFNTIEALYDGDSKPDKYLEKIWEIRMGGYVGPIGIGLEAHFVAPNLPYMRASIDKLAAAGVPLWLTEVDVASGPNQAFHLEQVLREAHAHPNVQGIVIWAAWRPEGCWRMCLTDNNFKNLPTGDVVDKLIREWSHPSGFSGTTDSKGRFETRLFHGDYNAAVTHPNAYGVSSQVAQGFKVGSGNSDQSKKRTRRLHVKVN</sequence>
<dbReference type="InterPro" id="IPR008979">
    <property type="entry name" value="Galactose-bd-like_sf"/>
</dbReference>
<evidence type="ECO:0000256" key="4">
    <source>
        <dbReference type="ARBA" id="ARBA00023277"/>
    </source>
</evidence>
<protein>
    <recommendedName>
        <fullName evidence="7">GH10 domain-containing protein</fullName>
    </recommendedName>
</protein>
<keyword evidence="5" id="KW-0624">Polysaccharide degradation</keyword>
<reference evidence="8" key="1">
    <citation type="submission" date="2019-11" db="EMBL/GenBank/DDBJ databases">
        <authorList>
            <person name="Liu Y."/>
            <person name="Hou J."/>
            <person name="Li T.-Q."/>
            <person name="Guan C.-H."/>
            <person name="Wu X."/>
            <person name="Wu H.-Z."/>
            <person name="Ling F."/>
            <person name="Zhang R."/>
            <person name="Shi X.-G."/>
            <person name="Ren J.-P."/>
            <person name="Chen E.-F."/>
            <person name="Sun J.-M."/>
        </authorList>
    </citation>
    <scope>NUCLEOTIDE SEQUENCE</scope>
    <source>
        <strain evidence="8">Adult_tree_wgs_1</strain>
        <tissue evidence="8">Leaves</tissue>
    </source>
</reference>
<organism evidence="8 9">
    <name type="scientific">Rhododendron simsii</name>
    <name type="common">Sims's rhododendron</name>
    <dbReference type="NCBI Taxonomy" id="118357"/>
    <lineage>
        <taxon>Eukaryota</taxon>
        <taxon>Viridiplantae</taxon>
        <taxon>Streptophyta</taxon>
        <taxon>Embryophyta</taxon>
        <taxon>Tracheophyta</taxon>
        <taxon>Spermatophyta</taxon>
        <taxon>Magnoliopsida</taxon>
        <taxon>eudicotyledons</taxon>
        <taxon>Gunneridae</taxon>
        <taxon>Pentapetalae</taxon>
        <taxon>asterids</taxon>
        <taxon>Ericales</taxon>
        <taxon>Ericaceae</taxon>
        <taxon>Ericoideae</taxon>
        <taxon>Rhodoreae</taxon>
        <taxon>Rhododendron</taxon>
    </lineage>
</organism>
<proteinExistence type="inferred from homology"/>
<dbReference type="PANTHER" id="PTHR31490">
    <property type="entry name" value="GLYCOSYL HYDROLASE"/>
    <property type="match status" value="1"/>
</dbReference>
<evidence type="ECO:0000313" key="8">
    <source>
        <dbReference type="EMBL" id="KAF7127096.1"/>
    </source>
</evidence>
<dbReference type="Gene3D" id="2.60.120.260">
    <property type="entry name" value="Galactose-binding domain-like"/>
    <property type="match status" value="2"/>
</dbReference>
<evidence type="ECO:0000313" key="9">
    <source>
        <dbReference type="Proteomes" id="UP000626092"/>
    </source>
</evidence>
<comment type="similarity">
    <text evidence="1">Belongs to the glycosyl hydrolase 10 (cellulase F) family.</text>
</comment>
<gene>
    <name evidence="8" type="ORF">RHSIM_Rhsim11G0151600</name>
</gene>
<name>A0A834G5Q8_RHOSS</name>
<evidence type="ECO:0000256" key="1">
    <source>
        <dbReference type="ARBA" id="ARBA00007495"/>
    </source>
</evidence>
<dbReference type="EMBL" id="WJXA01000011">
    <property type="protein sequence ID" value="KAF7127096.1"/>
    <property type="molecule type" value="Genomic_DNA"/>
</dbReference>
<dbReference type="PANTHER" id="PTHR31490:SF2">
    <property type="entry name" value="GLYCOSYL HYDROLASE FAMILY 10 PROTEIN"/>
    <property type="match status" value="1"/>
</dbReference>
<evidence type="ECO:0000259" key="7">
    <source>
        <dbReference type="PROSITE" id="PS51760"/>
    </source>
</evidence>
<dbReference type="GO" id="GO:0000272">
    <property type="term" value="P:polysaccharide catabolic process"/>
    <property type="evidence" value="ECO:0007669"/>
    <property type="project" value="UniProtKB-KW"/>
</dbReference>
<accession>A0A834G5Q8</accession>
<keyword evidence="3" id="KW-0378">Hydrolase</keyword>
<dbReference type="InterPro" id="IPR003305">
    <property type="entry name" value="CenC_carb-bd"/>
</dbReference>
<dbReference type="PROSITE" id="PS51760">
    <property type="entry name" value="GH10_2"/>
    <property type="match status" value="2"/>
</dbReference>
<dbReference type="SUPFAM" id="SSF49785">
    <property type="entry name" value="Galactose-binding domain-like"/>
    <property type="match status" value="2"/>
</dbReference>
<evidence type="ECO:0000256" key="3">
    <source>
        <dbReference type="ARBA" id="ARBA00022801"/>
    </source>
</evidence>
<keyword evidence="2" id="KW-0677">Repeat</keyword>
<dbReference type="OrthoDB" id="3055998at2759"/>
<dbReference type="AlphaFoldDB" id="A0A834G5Q8"/>
<dbReference type="Pfam" id="PF00331">
    <property type="entry name" value="Glyco_hydro_10"/>
    <property type="match status" value="2"/>
</dbReference>
<feature type="domain" description="GH10" evidence="7">
    <location>
        <begin position="205"/>
        <end position="500"/>
    </location>
</feature>
<feature type="compositionally biased region" description="Basic residues" evidence="6">
    <location>
        <begin position="1112"/>
        <end position="1122"/>
    </location>
</feature>
<comment type="caution">
    <text evidence="8">The sequence shown here is derived from an EMBL/GenBank/DDBJ whole genome shotgun (WGS) entry which is preliminary data.</text>
</comment>
<evidence type="ECO:0000256" key="2">
    <source>
        <dbReference type="ARBA" id="ARBA00022737"/>
    </source>
</evidence>
<dbReference type="InterPro" id="IPR001000">
    <property type="entry name" value="GH10_dom"/>
</dbReference>
<dbReference type="SMART" id="SM00633">
    <property type="entry name" value="Glyco_10"/>
    <property type="match status" value="1"/>
</dbReference>
<evidence type="ECO:0000256" key="6">
    <source>
        <dbReference type="SAM" id="MobiDB-lite"/>
    </source>
</evidence>
<feature type="domain" description="GH10" evidence="7">
    <location>
        <begin position="743"/>
        <end position="1051"/>
    </location>
</feature>
<dbReference type="InterPro" id="IPR017853">
    <property type="entry name" value="GH"/>
</dbReference>
<keyword evidence="4" id="KW-0119">Carbohydrate metabolism</keyword>
<dbReference type="Pfam" id="PF02018">
    <property type="entry name" value="CBM_4_9"/>
    <property type="match status" value="2"/>
</dbReference>